<dbReference type="Proteomes" id="UP000219573">
    <property type="component" value="Unassembled WGS sequence"/>
</dbReference>
<dbReference type="RefSeq" id="WP_097016587.1">
    <property type="nucleotide sequence ID" value="NZ_OBDZ01000003.1"/>
</dbReference>
<protein>
    <submittedName>
        <fullName evidence="1">Pimeloyl-ACP methyl ester carboxylesterase</fullName>
    </submittedName>
</protein>
<gene>
    <name evidence="1" type="ORF">SAMN06265827_103117</name>
</gene>
<proteinExistence type="predicted"/>
<dbReference type="SUPFAM" id="SSF53474">
    <property type="entry name" value="alpha/beta-Hydrolases"/>
    <property type="match status" value="1"/>
</dbReference>
<dbReference type="OrthoDB" id="2112808at2"/>
<dbReference type="AlphaFoldDB" id="A0A285FX65"/>
<keyword evidence="2" id="KW-1185">Reference proteome</keyword>
<dbReference type="Gene3D" id="3.40.50.1820">
    <property type="entry name" value="alpha/beta hydrolase"/>
    <property type="match status" value="1"/>
</dbReference>
<dbReference type="InterPro" id="IPR029058">
    <property type="entry name" value="AB_hydrolase_fold"/>
</dbReference>
<sequence length="219" mass="25610">MKLMVVFPGWGTSRSLYQELKLVGYELFIVDFFDKKSLMQEIASLNPTEINFLGWSLGAIMALKYLNGFKVNKLILLAPTLYFLENQPSTVIKKMIRDLARNKLRTLVNFSRLNFYDKGLYQDYLTQYKGEIKELSSNYLKEGLEFLLEEDLRDISIIEDIRPLVIMGKEDQIITNSSSKQVLDCFIYYDFYMLEGVGHNILYEAEVEVNNLIREYLND</sequence>
<dbReference type="EMBL" id="OBDZ01000003">
    <property type="protein sequence ID" value="SNY15930.1"/>
    <property type="molecule type" value="Genomic_DNA"/>
</dbReference>
<name>A0A285FX65_9FIRM</name>
<evidence type="ECO:0000313" key="2">
    <source>
        <dbReference type="Proteomes" id="UP000219573"/>
    </source>
</evidence>
<reference evidence="2" key="1">
    <citation type="submission" date="2017-09" db="EMBL/GenBank/DDBJ databases">
        <authorList>
            <person name="Varghese N."/>
            <person name="Submissions S."/>
        </authorList>
    </citation>
    <scope>NUCLEOTIDE SEQUENCE [LARGE SCALE GENOMIC DNA]</scope>
    <source>
        <strain evidence="2">MSL47</strain>
    </source>
</reference>
<organism evidence="1 2">
    <name type="scientific">Orenia metallireducens</name>
    <dbReference type="NCBI Taxonomy" id="1413210"/>
    <lineage>
        <taxon>Bacteria</taxon>
        <taxon>Bacillati</taxon>
        <taxon>Bacillota</taxon>
        <taxon>Clostridia</taxon>
        <taxon>Halanaerobiales</taxon>
        <taxon>Halobacteroidaceae</taxon>
        <taxon>Orenia</taxon>
    </lineage>
</organism>
<accession>A0A285FX65</accession>
<evidence type="ECO:0000313" key="1">
    <source>
        <dbReference type="EMBL" id="SNY15930.1"/>
    </source>
</evidence>